<evidence type="ECO:0000256" key="1">
    <source>
        <dbReference type="SAM" id="Phobius"/>
    </source>
</evidence>
<evidence type="ECO:0000313" key="3">
    <source>
        <dbReference type="Proteomes" id="UP000612680"/>
    </source>
</evidence>
<evidence type="ECO:0000313" key="2">
    <source>
        <dbReference type="EMBL" id="QRQ99445.1"/>
    </source>
</evidence>
<feature type="transmembrane region" description="Helical" evidence="1">
    <location>
        <begin position="23"/>
        <end position="43"/>
    </location>
</feature>
<keyword evidence="1" id="KW-0812">Transmembrane</keyword>
<proteinExistence type="predicted"/>
<protein>
    <submittedName>
        <fullName evidence="2">Uncharacterized protein</fullName>
    </submittedName>
</protein>
<accession>A0ABX7I0B6</accession>
<keyword evidence="1" id="KW-1133">Transmembrane helix</keyword>
<gene>
    <name evidence="2" type="ORF">HWI92_00230</name>
</gene>
<organism evidence="2 3">
    <name type="scientific">Dyadobacter sandarakinus</name>
    <dbReference type="NCBI Taxonomy" id="2747268"/>
    <lineage>
        <taxon>Bacteria</taxon>
        <taxon>Pseudomonadati</taxon>
        <taxon>Bacteroidota</taxon>
        <taxon>Cytophagia</taxon>
        <taxon>Cytophagales</taxon>
        <taxon>Spirosomataceae</taxon>
        <taxon>Dyadobacter</taxon>
    </lineage>
</organism>
<name>A0ABX7I0B6_9BACT</name>
<dbReference type="Proteomes" id="UP000612680">
    <property type="component" value="Chromosome"/>
</dbReference>
<dbReference type="EMBL" id="CP056775">
    <property type="protein sequence ID" value="QRQ99445.1"/>
    <property type="molecule type" value="Genomic_DNA"/>
</dbReference>
<dbReference type="RefSeq" id="WP_204660208.1">
    <property type="nucleotide sequence ID" value="NZ_CP056775.1"/>
</dbReference>
<keyword evidence="1" id="KW-0472">Membrane</keyword>
<keyword evidence="3" id="KW-1185">Reference proteome</keyword>
<reference evidence="2 3" key="1">
    <citation type="submission" date="2020-06" db="EMBL/GenBank/DDBJ databases">
        <title>Dyadobacter sandarakinus sp. nov., isolated from the soil of the Arctic Yellow River Station.</title>
        <authorList>
            <person name="Zhang Y."/>
            <person name="Peng F."/>
        </authorList>
    </citation>
    <scope>NUCLEOTIDE SEQUENCE [LARGE SCALE GENOMIC DNA]</scope>
    <source>
        <strain evidence="2 3">Q3-56</strain>
    </source>
</reference>
<sequence>MLSAQSTTLSPTAFLKNITGHKVLNFACLLLIPALFILFDYSAGREVVCSGMILNKYYVPERIHLTKVTELDQDGRRTSRLTSETEPASWEILTQTRSGESLRLKCQRDVYYAKLVGEPVEYISVRGFLTNWVYRYSEITSSVQVPSDSR</sequence>